<evidence type="ECO:0000256" key="4">
    <source>
        <dbReference type="SAM" id="MobiDB-lite"/>
    </source>
</evidence>
<dbReference type="AlphaFoldDB" id="A0AAV4RY21"/>
<dbReference type="GO" id="GO:0030688">
    <property type="term" value="C:preribosome, small subunit precursor"/>
    <property type="evidence" value="ECO:0007669"/>
    <property type="project" value="InterPro"/>
</dbReference>
<dbReference type="GO" id="GO:0000462">
    <property type="term" value="P:maturation of SSU-rRNA from tricistronic rRNA transcript (SSU-rRNA, 5.8S rRNA, LSU-rRNA)"/>
    <property type="evidence" value="ECO:0007669"/>
    <property type="project" value="InterPro"/>
</dbReference>
<evidence type="ECO:0000256" key="2">
    <source>
        <dbReference type="ARBA" id="ARBA00011022"/>
    </source>
</evidence>
<evidence type="ECO:0000256" key="3">
    <source>
        <dbReference type="ARBA" id="ARBA00023242"/>
    </source>
</evidence>
<dbReference type="Proteomes" id="UP001054837">
    <property type="component" value="Unassembled WGS sequence"/>
</dbReference>
<name>A0AAV4RY21_9ARAC</name>
<feature type="region of interest" description="Disordered" evidence="4">
    <location>
        <begin position="106"/>
        <end position="125"/>
    </location>
</feature>
<dbReference type="EMBL" id="BPLQ01006783">
    <property type="protein sequence ID" value="GIY25271.1"/>
    <property type="molecule type" value="Genomic_DNA"/>
</dbReference>
<evidence type="ECO:0000313" key="5">
    <source>
        <dbReference type="EMBL" id="GIY25271.1"/>
    </source>
</evidence>
<reference evidence="5 6" key="1">
    <citation type="submission" date="2021-06" db="EMBL/GenBank/DDBJ databases">
        <title>Caerostris darwini draft genome.</title>
        <authorList>
            <person name="Kono N."/>
            <person name="Arakawa K."/>
        </authorList>
    </citation>
    <scope>NUCLEOTIDE SEQUENCE [LARGE SCALE GENOMIC DNA]</scope>
</reference>
<dbReference type="GO" id="GO:0030686">
    <property type="term" value="C:90S preribosome"/>
    <property type="evidence" value="ECO:0007669"/>
    <property type="project" value="InterPro"/>
</dbReference>
<dbReference type="Pfam" id="PF15341">
    <property type="entry name" value="SLX9"/>
    <property type="match status" value="1"/>
</dbReference>
<comment type="similarity">
    <text evidence="2">Belongs to the SLX9 family.</text>
</comment>
<evidence type="ECO:0000256" key="1">
    <source>
        <dbReference type="ARBA" id="ARBA00004604"/>
    </source>
</evidence>
<comment type="caution">
    <text evidence="5">The sequence shown here is derived from an EMBL/GenBank/DDBJ whole genome shotgun (WGS) entry which is preliminary data.</text>
</comment>
<organism evidence="5 6">
    <name type="scientific">Caerostris darwini</name>
    <dbReference type="NCBI Taxonomy" id="1538125"/>
    <lineage>
        <taxon>Eukaryota</taxon>
        <taxon>Metazoa</taxon>
        <taxon>Ecdysozoa</taxon>
        <taxon>Arthropoda</taxon>
        <taxon>Chelicerata</taxon>
        <taxon>Arachnida</taxon>
        <taxon>Araneae</taxon>
        <taxon>Araneomorphae</taxon>
        <taxon>Entelegynae</taxon>
        <taxon>Araneoidea</taxon>
        <taxon>Araneidae</taxon>
        <taxon>Caerostris</taxon>
    </lineage>
</organism>
<proteinExistence type="inferred from homology"/>
<gene>
    <name evidence="5" type="primary">AVEN_90443_1</name>
    <name evidence="5" type="ORF">CDAR_616131</name>
</gene>
<sequence length="171" mass="19626">MGKAKFRKKVSECSGKSILKKESKAPSAIRHLQRRLAITPNDTKMDEESIARICQKFFPQKSADKGQDGLHMAKKSKKARMRARMRKKLNGAFGNMNSLKDALPVEEQPNEECHKEKPRVSKSFKTQNKEMLSDIIWYRSAIQDPLFQADPFGAITENIRSRFANEQQDEI</sequence>
<accession>A0AAV4RY21</accession>
<comment type="subcellular location">
    <subcellularLocation>
        <location evidence="1">Nucleus</location>
        <location evidence="1">Nucleolus</location>
    </subcellularLocation>
</comment>
<evidence type="ECO:0000313" key="6">
    <source>
        <dbReference type="Proteomes" id="UP001054837"/>
    </source>
</evidence>
<protein>
    <submittedName>
        <fullName evidence="5">Uncharacterized protein</fullName>
    </submittedName>
</protein>
<keyword evidence="6" id="KW-1185">Reference proteome</keyword>
<dbReference type="GO" id="GO:0005730">
    <property type="term" value="C:nucleolus"/>
    <property type="evidence" value="ECO:0007669"/>
    <property type="project" value="UniProtKB-SubCell"/>
</dbReference>
<dbReference type="InterPro" id="IPR028160">
    <property type="entry name" value="Slx9-like"/>
</dbReference>
<keyword evidence="3" id="KW-0539">Nucleus</keyword>